<dbReference type="RefSeq" id="WP_118766540.1">
    <property type="nucleotide sequence ID" value="NZ_QWKP01000158.1"/>
</dbReference>
<dbReference type="Gene3D" id="2.130.10.10">
    <property type="entry name" value="YVTN repeat-like/Quinoprotein amine dehydrogenase"/>
    <property type="match status" value="2"/>
</dbReference>
<accession>A0A413RND0</accession>
<keyword evidence="3" id="KW-1185">Reference proteome</keyword>
<dbReference type="EMBL" id="QWKP01000158">
    <property type="protein sequence ID" value="RHA43522.1"/>
    <property type="molecule type" value="Genomic_DNA"/>
</dbReference>
<dbReference type="OrthoDB" id="4823409at2"/>
<evidence type="ECO:0000313" key="2">
    <source>
        <dbReference type="EMBL" id="RHA43522.1"/>
    </source>
</evidence>
<protein>
    <recommendedName>
        <fullName evidence="1">Pyrrolo-quinoline quinone repeat domain-containing protein</fullName>
    </recommendedName>
</protein>
<dbReference type="Pfam" id="PF13360">
    <property type="entry name" value="PQQ_2"/>
    <property type="match status" value="1"/>
</dbReference>
<proteinExistence type="predicted"/>
<gene>
    <name evidence="2" type="ORF">D1825_06020</name>
</gene>
<dbReference type="Proteomes" id="UP000283374">
    <property type="component" value="Unassembled WGS sequence"/>
</dbReference>
<reference evidence="2 3" key="1">
    <citation type="submission" date="2018-08" db="EMBL/GenBank/DDBJ databases">
        <title>Cellulomonas rhizosphaerae sp. nov., a novel actinomycete isolated from soil.</title>
        <authorList>
            <person name="Tian Y."/>
        </authorList>
    </citation>
    <scope>NUCLEOTIDE SEQUENCE [LARGE SCALE GENOMIC DNA]</scope>
    <source>
        <strain evidence="2 3">NEAU-TCZ24</strain>
    </source>
</reference>
<dbReference type="InterPro" id="IPR015943">
    <property type="entry name" value="WD40/YVTN_repeat-like_dom_sf"/>
</dbReference>
<dbReference type="InterPro" id="IPR011047">
    <property type="entry name" value="Quinoprotein_ADH-like_sf"/>
</dbReference>
<dbReference type="PANTHER" id="PTHR34512:SF30">
    <property type="entry name" value="OUTER MEMBRANE PROTEIN ASSEMBLY FACTOR BAMB"/>
    <property type="match status" value="1"/>
</dbReference>
<sequence>MGHGGRMQEVEILDLLSEPELDEGPPPRRTGRWVALGAVAAVVAVLLVGQSVLDARERAAIAALADVPGVVGTVDEHLQVMRTIPSDAGAALWGLGGSAVPGSDGSVSYSWLDPTTGATLWNAPLLGPTPALADVEHVSGLTTCDPEVATGATDARAATRIVCLVTDGGVEYSDEGAPKLLPAKATRLVVLGTKDGGVLGDWPIDTAAASLAVLPGLAVLTSTHDGATAATAYDIGTGEQRWRTVLKDSRPSDQWVSAWISRTDDRLVVQVRDNRQMVVSADGRVLRDLTSAQGSTFQGWASDDSAGRLMVLAQASDGTSTMTVVAPGSDPSQDRVLDGQHVTFGVDDGSVPGLVLTTDGKIRAWDVRSGKALWSSDVAMFADQAMVLRGRVFVGTGDAVSALDGRTGETLWTQKSESSRYLVSLFTDGTHVLASVAAGGELPSVIVAYVPSSGEKVFQAVLPSGIEQATVFNHQLVGYDSGTGDYAILR</sequence>
<feature type="domain" description="Pyrrolo-quinoline quinone repeat" evidence="1">
    <location>
        <begin position="354"/>
        <end position="464"/>
    </location>
</feature>
<dbReference type="SMART" id="SM00564">
    <property type="entry name" value="PQQ"/>
    <property type="match status" value="2"/>
</dbReference>
<dbReference type="PANTHER" id="PTHR34512">
    <property type="entry name" value="CELL SURFACE PROTEIN"/>
    <property type="match status" value="1"/>
</dbReference>
<name>A0A413RND0_9CELL</name>
<dbReference type="AlphaFoldDB" id="A0A413RND0"/>
<evidence type="ECO:0000313" key="3">
    <source>
        <dbReference type="Proteomes" id="UP000283374"/>
    </source>
</evidence>
<organism evidence="2 3">
    <name type="scientific">Cellulomonas rhizosphaerae</name>
    <dbReference type="NCBI Taxonomy" id="2293719"/>
    <lineage>
        <taxon>Bacteria</taxon>
        <taxon>Bacillati</taxon>
        <taxon>Actinomycetota</taxon>
        <taxon>Actinomycetes</taxon>
        <taxon>Micrococcales</taxon>
        <taxon>Cellulomonadaceae</taxon>
        <taxon>Cellulomonas</taxon>
    </lineage>
</organism>
<dbReference type="InterPro" id="IPR018391">
    <property type="entry name" value="PQQ_b-propeller_rpt"/>
</dbReference>
<dbReference type="SUPFAM" id="SSF50998">
    <property type="entry name" value="Quinoprotein alcohol dehydrogenase-like"/>
    <property type="match status" value="1"/>
</dbReference>
<evidence type="ECO:0000259" key="1">
    <source>
        <dbReference type="Pfam" id="PF13360"/>
    </source>
</evidence>
<dbReference type="InterPro" id="IPR002372">
    <property type="entry name" value="PQQ_rpt_dom"/>
</dbReference>
<comment type="caution">
    <text evidence="2">The sequence shown here is derived from an EMBL/GenBank/DDBJ whole genome shotgun (WGS) entry which is preliminary data.</text>
</comment>